<dbReference type="AlphaFoldDB" id="A0A6G9AQZ7"/>
<evidence type="ECO:0000313" key="2">
    <source>
        <dbReference type="Proteomes" id="UP000501802"/>
    </source>
</evidence>
<evidence type="ECO:0000313" key="1">
    <source>
        <dbReference type="EMBL" id="QIP14754.1"/>
    </source>
</evidence>
<sequence>MATRNLKFLALDIDTKEIVELTRQQVIDYLDLTTPVPPVIDPPVIDPPVVVPRKLYGAPRSLIGNWTNDKGTTYGVYLGTGITTNLIVVLGSDPDAFMPAGFNLGYTVLSGKTKPTGPESPWGVKAPAGFVPPLEDYDVVKFPVDGATYYRLKAGSASVKTLETVFGDTYVLNK</sequence>
<dbReference type="RefSeq" id="WP_167211447.1">
    <property type="nucleotide sequence ID" value="NZ_CP050063.1"/>
</dbReference>
<dbReference type="Proteomes" id="UP000501802">
    <property type="component" value="Chromosome"/>
</dbReference>
<accession>A0A6G9AQZ7</accession>
<dbReference type="EMBL" id="CP050063">
    <property type="protein sequence ID" value="QIP14754.1"/>
    <property type="molecule type" value="Genomic_DNA"/>
</dbReference>
<protein>
    <submittedName>
        <fullName evidence="1">Uncharacterized protein</fullName>
    </submittedName>
</protein>
<dbReference type="KEGG" id="spib:G8759_20095"/>
<proteinExistence type="predicted"/>
<reference evidence="1 2" key="1">
    <citation type="submission" date="2020-03" db="EMBL/GenBank/DDBJ databases">
        <authorList>
            <person name="Kim M.K."/>
        </authorList>
    </citation>
    <scope>NUCLEOTIDE SEQUENCE [LARGE SCALE GENOMIC DNA]</scope>
    <source>
        <strain evidence="1 2">BT328</strain>
    </source>
</reference>
<gene>
    <name evidence="1" type="ORF">G8759_20095</name>
</gene>
<organism evidence="1 2">
    <name type="scientific">Spirosoma aureum</name>
    <dbReference type="NCBI Taxonomy" id="2692134"/>
    <lineage>
        <taxon>Bacteria</taxon>
        <taxon>Pseudomonadati</taxon>
        <taxon>Bacteroidota</taxon>
        <taxon>Cytophagia</taxon>
        <taxon>Cytophagales</taxon>
        <taxon>Cytophagaceae</taxon>
        <taxon>Spirosoma</taxon>
    </lineage>
</organism>
<name>A0A6G9AQZ7_9BACT</name>
<keyword evidence="2" id="KW-1185">Reference proteome</keyword>